<dbReference type="Gene3D" id="2.60.40.1120">
    <property type="entry name" value="Carboxypeptidase-like, regulatory domain"/>
    <property type="match status" value="1"/>
</dbReference>
<dbReference type="EMBL" id="FOYT01000002">
    <property type="protein sequence ID" value="SFR52792.1"/>
    <property type="molecule type" value="Genomic_DNA"/>
</dbReference>
<accession>A0A1I6HE76</accession>
<dbReference type="InterPro" id="IPR008969">
    <property type="entry name" value="CarboxyPept-like_regulatory"/>
</dbReference>
<evidence type="ECO:0000313" key="3">
    <source>
        <dbReference type="Proteomes" id="UP000198531"/>
    </source>
</evidence>
<gene>
    <name evidence="2" type="ORF">SAMN04487947_1962</name>
</gene>
<organism evidence="2 3">
    <name type="scientific">Halogeometricum rufum</name>
    <dbReference type="NCBI Taxonomy" id="553469"/>
    <lineage>
        <taxon>Archaea</taxon>
        <taxon>Methanobacteriati</taxon>
        <taxon>Methanobacteriota</taxon>
        <taxon>Stenosarchaea group</taxon>
        <taxon>Halobacteria</taxon>
        <taxon>Halobacteriales</taxon>
        <taxon>Haloferacaceae</taxon>
        <taxon>Halogeometricum</taxon>
    </lineage>
</organism>
<evidence type="ECO:0000313" key="2">
    <source>
        <dbReference type="EMBL" id="SFR52792.1"/>
    </source>
</evidence>
<feature type="region of interest" description="Disordered" evidence="1">
    <location>
        <begin position="310"/>
        <end position="443"/>
    </location>
</feature>
<protein>
    <submittedName>
        <fullName evidence="2">Uncharacterized protein</fullName>
    </submittedName>
</protein>
<keyword evidence="3" id="KW-1185">Reference proteome</keyword>
<dbReference type="Proteomes" id="UP000198531">
    <property type="component" value="Unassembled WGS sequence"/>
</dbReference>
<proteinExistence type="predicted"/>
<feature type="compositionally biased region" description="Acidic residues" evidence="1">
    <location>
        <begin position="380"/>
        <end position="428"/>
    </location>
</feature>
<dbReference type="RefSeq" id="WP_245778465.1">
    <property type="nucleotide sequence ID" value="NZ_FOYT01000002.1"/>
</dbReference>
<name>A0A1I6HE76_9EURY</name>
<dbReference type="InterPro" id="IPR017868">
    <property type="entry name" value="Filamin/ABP280_repeat-like"/>
</dbReference>
<reference evidence="3" key="1">
    <citation type="submission" date="2016-10" db="EMBL/GenBank/DDBJ databases">
        <authorList>
            <person name="Varghese N."/>
            <person name="Submissions S."/>
        </authorList>
    </citation>
    <scope>NUCLEOTIDE SEQUENCE [LARGE SCALE GENOMIC DNA]</scope>
    <source>
        <strain evidence="3">CGMCC 1.7736</strain>
    </source>
</reference>
<dbReference type="STRING" id="553469.SAMN04487947_1962"/>
<dbReference type="AlphaFoldDB" id="A0A1I6HE76"/>
<evidence type="ECO:0000256" key="1">
    <source>
        <dbReference type="SAM" id="MobiDB-lite"/>
    </source>
</evidence>
<dbReference type="PROSITE" id="PS50194">
    <property type="entry name" value="FILAMIN_REPEAT"/>
    <property type="match status" value="1"/>
</dbReference>
<sequence>MRIKSLTVFVAVLLVAAAVPAASAATTLDVTVEQDGATGDVLVAVTDNGTAVENATVTVDGDAGYADERTYRTDANGTVSLAQPEDTQNVTVVATDGNRTAETTVLIEGDEDLSVDVTQASDGSVTVDVERNGSAVPNATVEVSVANDSYAAVGNYTTDENGTVGLAAPDENVTATVTVAEGDDETTRTVTLVAPEADLGLDVEQTTGVEVSVERGDEAVENATVNVTSDGDYDGTGTYETDADGTVSLPAPTENVSVTVTATADGDTVSETVGLTTEFVEAEKNFGSAVKRFVDALRAAGFNGPPGRIISDFVTENNPGNADDAPGRSGDAPGQSGDAPGQAKQNADADDEATQSEDGKQGPPEHAKEKKNEKRAQKDADDDSAETEEDDAEEAESEDDSDDESGDDSDDDADSDDADESDDSDDDGQGPPDHAKGNGNGKN</sequence>
<feature type="compositionally biased region" description="Basic and acidic residues" evidence="1">
    <location>
        <begin position="357"/>
        <end position="379"/>
    </location>
</feature>
<dbReference type="SUPFAM" id="SSF49464">
    <property type="entry name" value="Carboxypeptidase regulatory domain-like"/>
    <property type="match status" value="1"/>
</dbReference>